<comment type="subcellular location">
    <subcellularLocation>
        <location evidence="1">Secreted</location>
    </subcellularLocation>
</comment>
<evidence type="ECO:0000313" key="11">
    <source>
        <dbReference type="Proteomes" id="UP000516105"/>
    </source>
</evidence>
<dbReference type="InterPro" id="IPR043595">
    <property type="entry name" value="FaeB/C/D"/>
</dbReference>
<evidence type="ECO:0000256" key="4">
    <source>
        <dbReference type="ARBA" id="ARBA00022729"/>
    </source>
</evidence>
<dbReference type="PANTHER" id="PTHR38050:SF2">
    <property type="entry name" value="FERULOYL ESTERASE C-RELATED"/>
    <property type="match status" value="1"/>
</dbReference>
<dbReference type="EMBL" id="CP060782">
    <property type="protein sequence ID" value="QNP45946.1"/>
    <property type="molecule type" value="Genomic_DNA"/>
</dbReference>
<evidence type="ECO:0000256" key="1">
    <source>
        <dbReference type="ARBA" id="ARBA00004613"/>
    </source>
</evidence>
<dbReference type="PANTHER" id="PTHR38050">
    <property type="match status" value="1"/>
</dbReference>
<gene>
    <name evidence="10" type="ORF">H9L14_01200</name>
</gene>
<proteinExistence type="predicted"/>
<keyword evidence="4 9" id="KW-0732">Signal</keyword>
<accession>A0ABX6T980</accession>
<keyword evidence="3" id="KW-0858">Xylan degradation</keyword>
<feature type="chain" id="PRO_5046877309" evidence="9">
    <location>
        <begin position="22"/>
        <end position="431"/>
    </location>
</feature>
<evidence type="ECO:0000256" key="8">
    <source>
        <dbReference type="SAM" id="MobiDB-lite"/>
    </source>
</evidence>
<keyword evidence="2" id="KW-0964">Secreted</keyword>
<evidence type="ECO:0000256" key="5">
    <source>
        <dbReference type="ARBA" id="ARBA00022801"/>
    </source>
</evidence>
<evidence type="ECO:0000256" key="6">
    <source>
        <dbReference type="ARBA" id="ARBA00023277"/>
    </source>
</evidence>
<feature type="compositionally biased region" description="Basic and acidic residues" evidence="8">
    <location>
        <begin position="390"/>
        <end position="416"/>
    </location>
</feature>
<keyword evidence="11" id="KW-1185">Reference proteome</keyword>
<name>A0ABX6T980_9SPHN</name>
<evidence type="ECO:0000313" key="10">
    <source>
        <dbReference type="EMBL" id="QNP45946.1"/>
    </source>
</evidence>
<keyword evidence="7" id="KW-0624">Polysaccharide degradation</keyword>
<protein>
    <submittedName>
        <fullName evidence="10">Poly(3-hydroxybutyrate) depolymerase</fullName>
    </submittedName>
</protein>
<keyword evidence="6" id="KW-0119">Carbohydrate metabolism</keyword>
<keyword evidence="5" id="KW-0378">Hydrolase</keyword>
<reference evidence="10 11" key="1">
    <citation type="submission" date="2020-08" db="EMBL/GenBank/DDBJ databases">
        <title>Genome sequence of Sphingomonas sediminicola KACC 15039T.</title>
        <authorList>
            <person name="Hyun D.-W."/>
            <person name="Bae J.-W."/>
        </authorList>
    </citation>
    <scope>NUCLEOTIDE SEQUENCE [LARGE SCALE GENOMIC DNA]</scope>
    <source>
        <strain evidence="10 11">KACC 15039</strain>
    </source>
</reference>
<evidence type="ECO:0000256" key="7">
    <source>
        <dbReference type="ARBA" id="ARBA00023326"/>
    </source>
</evidence>
<organism evidence="10 11">
    <name type="scientific">Sphingomonas sediminicola</name>
    <dbReference type="NCBI Taxonomy" id="386874"/>
    <lineage>
        <taxon>Bacteria</taxon>
        <taxon>Pseudomonadati</taxon>
        <taxon>Pseudomonadota</taxon>
        <taxon>Alphaproteobacteria</taxon>
        <taxon>Sphingomonadales</taxon>
        <taxon>Sphingomonadaceae</taxon>
        <taxon>Sphingomonas</taxon>
    </lineage>
</organism>
<dbReference type="InterPro" id="IPR029058">
    <property type="entry name" value="AB_hydrolase_fold"/>
</dbReference>
<evidence type="ECO:0000256" key="9">
    <source>
        <dbReference type="SAM" id="SignalP"/>
    </source>
</evidence>
<evidence type="ECO:0000256" key="3">
    <source>
        <dbReference type="ARBA" id="ARBA00022651"/>
    </source>
</evidence>
<feature type="region of interest" description="Disordered" evidence="8">
    <location>
        <begin position="384"/>
        <end position="431"/>
    </location>
</feature>
<dbReference type="Proteomes" id="UP000516105">
    <property type="component" value="Chromosome"/>
</dbReference>
<dbReference type="RefSeq" id="WP_187708899.1">
    <property type="nucleotide sequence ID" value="NZ_CP060782.1"/>
</dbReference>
<dbReference type="SUPFAM" id="SSF53474">
    <property type="entry name" value="alpha/beta-Hydrolases"/>
    <property type="match status" value="1"/>
</dbReference>
<dbReference type="Gene3D" id="3.40.50.1820">
    <property type="entry name" value="alpha/beta hydrolase"/>
    <property type="match status" value="1"/>
</dbReference>
<evidence type="ECO:0000256" key="2">
    <source>
        <dbReference type="ARBA" id="ARBA00022525"/>
    </source>
</evidence>
<sequence length="431" mass="46086">MTSRFLVGATMLAVITGTAVAQRVGERAQIFERVRERAAQRQTKQADPNPSRITAPGDYRFTFVHDGISREYLVHVPKSYRPNRPAPLLLALHGGGGDADFQSDDAKYGLIGKSEQAGFIAVFPNGYSRFASGILATWNAGACCGKAVQNKVDDVGFLKEVIERVSRQANVDRNRVFATGMSNGAMMSYRLACELPGMIRAIAPVAGTDNTSSCSPSRPVPVIHFHAKDDSHVLFNGGHGPDSLVNVDFASVPASINKWVTLNRAQPTAKRALTVPGAHCDLYPARKGGAPVELCVTDTGGHSWPGGGTQQGRKQPSKAISANDLMWDFFSGYDGQMTVSKRILPIVAAIPLLSGCVVGTVAKTAVDVVTLPVKVASAGVDAATTSQSEADEKRGREMRKQDEERGKQARAMAERCRKGRALPTDACPVNP</sequence>
<feature type="signal peptide" evidence="9">
    <location>
        <begin position="1"/>
        <end position="21"/>
    </location>
</feature>